<gene>
    <name evidence="1" type="ORF">C9E81_08890</name>
</gene>
<reference evidence="1 2" key="1">
    <citation type="submission" date="2018-07" db="EMBL/GenBank/DDBJ databases">
        <authorList>
            <person name="Zhang Y."/>
            <person name="Wang L."/>
            <person name="Ma S."/>
        </authorList>
    </citation>
    <scope>NUCLEOTIDE SEQUENCE [LARGE SCALE GENOMIC DNA]</scope>
    <source>
        <strain evidence="1 2">4-2</strain>
    </source>
</reference>
<evidence type="ECO:0000313" key="2">
    <source>
        <dbReference type="Proteomes" id="UP000273516"/>
    </source>
</evidence>
<dbReference type="EMBL" id="QOKZ01000003">
    <property type="protein sequence ID" value="RMC35348.1"/>
    <property type="molecule type" value="Genomic_DNA"/>
</dbReference>
<dbReference type="Proteomes" id="UP000273516">
    <property type="component" value="Unassembled WGS sequence"/>
</dbReference>
<sequence>MNLSMYNYIAEQQTLAMRLHYVLDAVERLNSENIAEEAQRTLIVIAAEMAASLNDNLDSARLPKEEAAA</sequence>
<proteinExistence type="predicted"/>
<keyword evidence="2" id="KW-1185">Reference proteome</keyword>
<name>A0A3M0MC48_9RHOB</name>
<comment type="caution">
    <text evidence="1">The sequence shown here is derived from an EMBL/GenBank/DDBJ whole genome shotgun (WGS) entry which is preliminary data.</text>
</comment>
<dbReference type="RefSeq" id="WP_147457578.1">
    <property type="nucleotide sequence ID" value="NZ_QOKZ01000003.1"/>
</dbReference>
<organism evidence="1 2">
    <name type="scientific">Paracoccus alkanivorans</name>
    <dbReference type="NCBI Taxonomy" id="2116655"/>
    <lineage>
        <taxon>Bacteria</taxon>
        <taxon>Pseudomonadati</taxon>
        <taxon>Pseudomonadota</taxon>
        <taxon>Alphaproteobacteria</taxon>
        <taxon>Rhodobacterales</taxon>
        <taxon>Paracoccaceae</taxon>
        <taxon>Paracoccus</taxon>
    </lineage>
</organism>
<protein>
    <recommendedName>
        <fullName evidence="3">Histidine kinase</fullName>
    </recommendedName>
</protein>
<dbReference type="AlphaFoldDB" id="A0A3M0MC48"/>
<evidence type="ECO:0008006" key="3">
    <source>
        <dbReference type="Google" id="ProtNLM"/>
    </source>
</evidence>
<accession>A0A3M0MC48</accession>
<evidence type="ECO:0000313" key="1">
    <source>
        <dbReference type="EMBL" id="RMC35348.1"/>
    </source>
</evidence>